<organism evidence="3 4">
    <name type="scientific">Pseudogymnoascus verrucosus</name>
    <dbReference type="NCBI Taxonomy" id="342668"/>
    <lineage>
        <taxon>Eukaryota</taxon>
        <taxon>Fungi</taxon>
        <taxon>Dikarya</taxon>
        <taxon>Ascomycota</taxon>
        <taxon>Pezizomycotina</taxon>
        <taxon>Leotiomycetes</taxon>
        <taxon>Thelebolales</taxon>
        <taxon>Thelebolaceae</taxon>
        <taxon>Pseudogymnoascus</taxon>
    </lineage>
</organism>
<reference evidence="3 4" key="1">
    <citation type="submission" date="2016-03" db="EMBL/GenBank/DDBJ databases">
        <title>Comparative genomics of Pseudogymnoascus destructans, the fungus causing white-nose syndrome of bats.</title>
        <authorList>
            <person name="Palmer J.M."/>
            <person name="Drees K.P."/>
            <person name="Foster J.T."/>
            <person name="Lindner D.L."/>
        </authorList>
    </citation>
    <scope>NUCLEOTIDE SEQUENCE [LARGE SCALE GENOMIC DNA]</scope>
    <source>
        <strain evidence="3 4">UAMH 10579</strain>
    </source>
</reference>
<dbReference type="PANTHER" id="PTHR24320:SF272">
    <property type="entry name" value="NAD(P)-BINDING ROSSMANN-FOLD SUPERFAMILY PROTEIN"/>
    <property type="match status" value="1"/>
</dbReference>
<reference evidence="4" key="2">
    <citation type="journal article" date="2018" name="Nat. Commun.">
        <title>Extreme sensitivity to ultraviolet light in the fungal pathogen causing white-nose syndrome of bats.</title>
        <authorList>
            <person name="Palmer J.M."/>
            <person name="Drees K.P."/>
            <person name="Foster J.T."/>
            <person name="Lindner D.L."/>
        </authorList>
    </citation>
    <scope>NUCLEOTIDE SEQUENCE [LARGE SCALE GENOMIC DNA]</scope>
    <source>
        <strain evidence="4">UAMH 10579</strain>
    </source>
</reference>
<accession>A0A1B8GXF5</accession>
<evidence type="ECO:0008006" key="5">
    <source>
        <dbReference type="Google" id="ProtNLM"/>
    </source>
</evidence>
<sequence length="333" mass="35906">MPSKYAPAHASPAGTGDSRPTALQIIKDENLTGALASKTILITGCSSGIGIETAHALATTGARLFLTARDTEKAQEVLKDLLAPGHIELLHLDLTSLASVRSCAKEFLQKSEGKLNVLICNAGVMWIPTHTQTVDGFESQFGINHLAHFLLFQLIKPALLSSITPDFNSRVVVLSSASHRSSPILFENINLENGAYNPSTAYSQSKTANIYMANSIERHYGAQGLHGLSLHPGTIFTGLVRHLDKQMLAILSSDQFKAIMKSPEQGAATTVFAAVAQELEGKGALYLENCMVAEPLKPEPGMLDPGYAVHAFDEEKEERLWNESLKMVGLDSN</sequence>
<dbReference type="GO" id="GO:0016491">
    <property type="term" value="F:oxidoreductase activity"/>
    <property type="evidence" value="ECO:0007669"/>
    <property type="project" value="UniProtKB-KW"/>
</dbReference>
<keyword evidence="4" id="KW-1185">Reference proteome</keyword>
<dbReference type="InterPro" id="IPR002347">
    <property type="entry name" value="SDR_fam"/>
</dbReference>
<proteinExistence type="inferred from homology"/>
<dbReference type="PANTHER" id="PTHR24320">
    <property type="entry name" value="RETINOL DEHYDROGENASE"/>
    <property type="match status" value="1"/>
</dbReference>
<dbReference type="STRING" id="342668.A0A1B8GXF5"/>
<gene>
    <name evidence="3" type="ORF">VE01_01049</name>
</gene>
<keyword evidence="2" id="KW-0560">Oxidoreductase</keyword>
<dbReference type="Gene3D" id="3.40.50.720">
    <property type="entry name" value="NAD(P)-binding Rossmann-like Domain"/>
    <property type="match status" value="1"/>
</dbReference>
<dbReference type="RefSeq" id="XP_018134264.1">
    <property type="nucleotide sequence ID" value="XM_018270577.2"/>
</dbReference>
<dbReference type="InterPro" id="IPR036291">
    <property type="entry name" value="NAD(P)-bd_dom_sf"/>
</dbReference>
<evidence type="ECO:0000313" key="4">
    <source>
        <dbReference type="Proteomes" id="UP000091956"/>
    </source>
</evidence>
<evidence type="ECO:0000256" key="2">
    <source>
        <dbReference type="ARBA" id="ARBA00023002"/>
    </source>
</evidence>
<dbReference type="PRINTS" id="PR00081">
    <property type="entry name" value="GDHRDH"/>
</dbReference>
<dbReference type="SUPFAM" id="SSF51735">
    <property type="entry name" value="NAD(P)-binding Rossmann-fold domains"/>
    <property type="match status" value="1"/>
</dbReference>
<dbReference type="OrthoDB" id="191139at2759"/>
<protein>
    <recommendedName>
        <fullName evidence="5">WW domain-containing oxidoreductase</fullName>
    </recommendedName>
</protein>
<evidence type="ECO:0000256" key="1">
    <source>
        <dbReference type="ARBA" id="ARBA00006484"/>
    </source>
</evidence>
<dbReference type="EMBL" id="KV460208">
    <property type="protein sequence ID" value="OBU00532.1"/>
    <property type="molecule type" value="Genomic_DNA"/>
</dbReference>
<name>A0A1B8GXF5_9PEZI</name>
<dbReference type="GeneID" id="28834435"/>
<comment type="similarity">
    <text evidence="1">Belongs to the short-chain dehydrogenases/reductases (SDR) family.</text>
</comment>
<evidence type="ECO:0000313" key="3">
    <source>
        <dbReference type="EMBL" id="OBU00532.1"/>
    </source>
</evidence>
<dbReference type="AlphaFoldDB" id="A0A1B8GXF5"/>
<dbReference type="Proteomes" id="UP000091956">
    <property type="component" value="Unassembled WGS sequence"/>
</dbReference>
<dbReference type="Pfam" id="PF00106">
    <property type="entry name" value="adh_short"/>
    <property type="match status" value="1"/>
</dbReference>